<feature type="coiled-coil region" evidence="1">
    <location>
        <begin position="81"/>
        <end position="108"/>
    </location>
</feature>
<dbReference type="AlphaFoldDB" id="A9WPE9"/>
<dbReference type="Proteomes" id="UP000002007">
    <property type="component" value="Chromosome"/>
</dbReference>
<dbReference type="Gene3D" id="6.10.250.660">
    <property type="match status" value="1"/>
</dbReference>
<gene>
    <name evidence="3" type="ordered locus">RSal33209_1186</name>
</gene>
<evidence type="ECO:0000256" key="2">
    <source>
        <dbReference type="SAM" id="Phobius"/>
    </source>
</evidence>
<dbReference type="KEGG" id="rsa:RSal33209_1186"/>
<keyword evidence="4" id="KW-1185">Reference proteome</keyword>
<dbReference type="RefSeq" id="WP_012244610.1">
    <property type="nucleotide sequence ID" value="NC_010168.1"/>
</dbReference>
<dbReference type="eggNOG" id="COG3599">
    <property type="taxonomic scope" value="Bacteria"/>
</dbReference>
<evidence type="ECO:0000256" key="1">
    <source>
        <dbReference type="SAM" id="Coils"/>
    </source>
</evidence>
<dbReference type="EMBL" id="CP000910">
    <property type="protein sequence ID" value="ABY22924.1"/>
    <property type="molecule type" value="Genomic_DNA"/>
</dbReference>
<keyword evidence="1" id="KW-0175">Coiled coil</keyword>
<keyword evidence="2" id="KW-0812">Transmembrane</keyword>
<dbReference type="STRING" id="288705.RSal33209_1186"/>
<sequence>MSYFLIFLAVILAGAVALFLVGLRRRETRASSGRSELVNDLLDDGLAAPVSNLPPVLLPDAATASDVEKVRFSLGLRGYRMDQVDQVLDQLGAELDQKDQRINVLENQLNPVAQTVPEPSFIDEAIFQRPRHKAAEDLEGKGSAG</sequence>
<feature type="transmembrane region" description="Helical" evidence="2">
    <location>
        <begin position="6"/>
        <end position="23"/>
    </location>
</feature>
<name>A9WPE9_RENSM</name>
<dbReference type="InterPro" id="IPR019933">
    <property type="entry name" value="DivIVA_domain"/>
</dbReference>
<dbReference type="NCBIfam" id="TIGR03544">
    <property type="entry name" value="DivI1A_domain"/>
    <property type="match status" value="1"/>
</dbReference>
<dbReference type="HOGENOM" id="CLU_128227_4_0_11"/>
<evidence type="ECO:0000313" key="3">
    <source>
        <dbReference type="EMBL" id="ABY22924.1"/>
    </source>
</evidence>
<organism evidence="3 4">
    <name type="scientific">Renibacterium salmoninarum (strain ATCC 33209 / DSM 20767 / JCM 11484 / NBRC 15589 / NCIMB 2235)</name>
    <dbReference type="NCBI Taxonomy" id="288705"/>
    <lineage>
        <taxon>Bacteria</taxon>
        <taxon>Bacillati</taxon>
        <taxon>Actinomycetota</taxon>
        <taxon>Actinomycetes</taxon>
        <taxon>Micrococcales</taxon>
        <taxon>Micrococcaceae</taxon>
        <taxon>Renibacterium</taxon>
    </lineage>
</organism>
<protein>
    <submittedName>
        <fullName evidence="3">Predicted secreted protein</fullName>
    </submittedName>
</protein>
<keyword evidence="2" id="KW-0472">Membrane</keyword>
<accession>A9WPE9</accession>
<reference evidence="4" key="1">
    <citation type="journal article" date="2008" name="J. Bacteriol.">
        <title>Genome sequence of the fish pathogen Renibacterium salmoninarum suggests reductive evolution away from an environmental Arthrobacter ancestor.</title>
        <authorList>
            <person name="Wiens G.D."/>
            <person name="Rockey D.D."/>
            <person name="Wu Z."/>
            <person name="Chang J."/>
            <person name="Levy R."/>
            <person name="Crane S."/>
            <person name="Chen D.S."/>
            <person name="Capri G.R."/>
            <person name="Burnett J.R."/>
            <person name="Sudheesh P.S."/>
            <person name="Schipma M.J."/>
            <person name="Burd H."/>
            <person name="Bhattacharyya A."/>
            <person name="Rhodes L.D."/>
            <person name="Kaul R."/>
            <person name="Strom M.S."/>
        </authorList>
    </citation>
    <scope>NUCLEOTIDE SEQUENCE [LARGE SCALE GENOMIC DNA]</scope>
    <source>
        <strain evidence="4">ATCC 33209 / DSM 20767 / JCM 11484 / NBRC 15589 / NCIMB 2235</strain>
    </source>
</reference>
<evidence type="ECO:0000313" key="4">
    <source>
        <dbReference type="Proteomes" id="UP000002007"/>
    </source>
</evidence>
<keyword evidence="2" id="KW-1133">Transmembrane helix</keyword>
<dbReference type="SMR" id="A9WPE9"/>
<proteinExistence type="predicted"/>